<name>A0A0A8J9J3_9CAUD</name>
<organism evidence="1 2">
    <name type="scientific">Ralstonia phage RSL2</name>
    <dbReference type="NCBI Taxonomy" id="1585840"/>
    <lineage>
        <taxon>Viruses</taxon>
        <taxon>Duplodnaviria</taxon>
        <taxon>Heunggongvirae</taxon>
        <taxon>Uroviricota</taxon>
        <taxon>Caudoviricetes</taxon>
        <taxon>Chimalliviridae</taxon>
        <taxon>Chiangmaivirus</taxon>
        <taxon>Chiangmaivirus RSL2</taxon>
    </lineage>
</organism>
<keyword evidence="2" id="KW-1185">Reference proteome</keyword>
<dbReference type="EMBL" id="AP014693">
    <property type="protein sequence ID" value="BAQ02674.2"/>
    <property type="molecule type" value="Genomic_DNA"/>
</dbReference>
<evidence type="ECO:0000313" key="2">
    <source>
        <dbReference type="Proteomes" id="UP000203794"/>
    </source>
</evidence>
<reference evidence="1 2" key="1">
    <citation type="submission" date="2014-12" db="EMBL/GenBank/DDBJ databases">
        <title>Genome analysis of a novel jumbo phage RSL2 infecting the phytopathogen Ralstonia solanacearum.</title>
        <authorList>
            <person name="Kawasaki T."/>
            <person name="Fujie M."/>
            <person name="Chatchawankanphanich O."/>
            <person name="Ogata H."/>
            <person name="Yamada T."/>
        </authorList>
    </citation>
    <scope>NUCLEOTIDE SEQUENCE [LARGE SCALE GENOMIC DNA]</scope>
    <source>
        <strain evidence="1 2">RSL2</strain>
    </source>
</reference>
<proteinExistence type="predicted"/>
<dbReference type="Proteomes" id="UP000203794">
    <property type="component" value="Segment"/>
</dbReference>
<accession>A0A0A8J9J3</accession>
<evidence type="ECO:0000313" key="1">
    <source>
        <dbReference type="EMBL" id="BAQ02674.2"/>
    </source>
</evidence>
<sequence length="184" mass="21146">MIMNPVVNKPKNEDKPVNPAAPIQWKNSLLLKEDPEPFQNPLIFFGKVIMDSDTFSTIYEDILKTREEGEYLEYLDKDTNKIRNLCAFMVIQDKRGSNWICPVHTDSDPIDQKVCPLNFASESDDSIVRTTECFGTMIMSMDDYISACSRGFENASRLLLGNQSIKLDKDCRLLSIFYLFPKQK</sequence>
<protein>
    <submittedName>
        <fullName evidence="1">Uncharacterized protein</fullName>
    </submittedName>
</protein>